<gene>
    <name evidence="3" type="ORF">CCHLO57077_00019375</name>
</gene>
<feature type="domain" description="2EXR" evidence="2">
    <location>
        <begin position="5"/>
        <end position="65"/>
    </location>
</feature>
<evidence type="ECO:0000313" key="4">
    <source>
        <dbReference type="Proteomes" id="UP001160390"/>
    </source>
</evidence>
<organism evidence="3 4">
    <name type="scientific">Clonostachys chloroleuca</name>
    <dbReference type="NCBI Taxonomy" id="1926264"/>
    <lineage>
        <taxon>Eukaryota</taxon>
        <taxon>Fungi</taxon>
        <taxon>Dikarya</taxon>
        <taxon>Ascomycota</taxon>
        <taxon>Pezizomycotina</taxon>
        <taxon>Sordariomycetes</taxon>
        <taxon>Hypocreomycetidae</taxon>
        <taxon>Hypocreales</taxon>
        <taxon>Bionectriaceae</taxon>
        <taxon>Clonostachys</taxon>
    </lineage>
</organism>
<dbReference type="InterPro" id="IPR045518">
    <property type="entry name" value="2EXR"/>
</dbReference>
<name>A0AA35M393_9HYPO</name>
<keyword evidence="4" id="KW-1185">Reference proteome</keyword>
<evidence type="ECO:0000313" key="3">
    <source>
        <dbReference type="EMBL" id="CAI6088941.1"/>
    </source>
</evidence>
<dbReference type="Proteomes" id="UP001160390">
    <property type="component" value="Unassembled WGS sequence"/>
</dbReference>
<dbReference type="Pfam" id="PF20150">
    <property type="entry name" value="2EXR"/>
    <property type="match status" value="1"/>
</dbReference>
<proteinExistence type="predicted"/>
<feature type="region of interest" description="Disordered" evidence="1">
    <location>
        <begin position="264"/>
        <end position="293"/>
    </location>
</feature>
<accession>A0AA35M393</accession>
<feature type="compositionally biased region" description="Basic residues" evidence="1">
    <location>
        <begin position="267"/>
        <end position="280"/>
    </location>
</feature>
<evidence type="ECO:0000259" key="2">
    <source>
        <dbReference type="Pfam" id="PF20150"/>
    </source>
</evidence>
<protein>
    <recommendedName>
        <fullName evidence="2">2EXR domain-containing protein</fullName>
    </recommendedName>
</protein>
<sequence length="293" mass="34707">MDPSFPLFPKLPMEIRLAIWEYSLSHWTVITFIRDRGCIKMVGYFPRNVGETCNESRYIMKKTHTLTKSYGWLRFDRYIFFFRDIQFDGELMRIIDPEFCKLIQAIIFFPRTFTKFLETMEFTKDHFISLQRMVVVAPWPDPDNTPLEVEAQRYACLEESDTRAMFKSSPSEIDFSTLFTDIQRGRAYSQASVAKYREKLQQVYEFSQQHPEMLEEGELIHNPYTGMWWVFQQLDATFQFQIPDMYLRTRDELMVPRTLGKPGALFRPRRGSSRPTRRSARVAAKAGVETERA</sequence>
<dbReference type="AlphaFoldDB" id="A0AA35M393"/>
<dbReference type="EMBL" id="CABFNP030000879">
    <property type="protein sequence ID" value="CAI6088941.1"/>
    <property type="molecule type" value="Genomic_DNA"/>
</dbReference>
<evidence type="ECO:0000256" key="1">
    <source>
        <dbReference type="SAM" id="MobiDB-lite"/>
    </source>
</evidence>
<reference evidence="3" key="1">
    <citation type="submission" date="2023-01" db="EMBL/GenBank/DDBJ databases">
        <authorList>
            <person name="Piombo E."/>
        </authorList>
    </citation>
    <scope>NUCLEOTIDE SEQUENCE</scope>
</reference>
<comment type="caution">
    <text evidence="3">The sequence shown here is derived from an EMBL/GenBank/DDBJ whole genome shotgun (WGS) entry which is preliminary data.</text>
</comment>